<evidence type="ECO:0000256" key="1">
    <source>
        <dbReference type="ARBA" id="ARBA00003416"/>
    </source>
</evidence>
<keyword evidence="4" id="KW-0233">DNA recombination</keyword>
<comment type="function">
    <text evidence="1">Involved in DNA recombination.</text>
</comment>
<keyword evidence="6" id="KW-1133">Transmembrane helix</keyword>
<gene>
    <name evidence="7" type="ordered locus">ambt_07955</name>
</gene>
<comment type="similarity">
    <text evidence="2">Belongs to the RmuC family.</text>
</comment>
<evidence type="ECO:0000313" key="8">
    <source>
        <dbReference type="Proteomes" id="UP000000683"/>
    </source>
</evidence>
<evidence type="ECO:0000256" key="2">
    <source>
        <dbReference type="ARBA" id="ARBA00009840"/>
    </source>
</evidence>
<dbReference type="HOGENOM" id="CLU_024057_0_1_6"/>
<sequence>MYSLSDLSPQYLNAGLFLLALIFLILLIATRRTLNQAHKNIAEKNDALLAQQQTYNETQERMGMLVEKSRQYEQVLAEKHQLSEASGVLQKEYSKLQAQYEAQKARLDALMQNHEEKLALMHSSEQRLQTQFENLANKIFDEKSATYQTQSKHNIEAVLAPFKSQLDGFKRQISEQHIREGQERASLKTEILSLKALNQRITEEASALTNALKGDNKKQGNWGEVILERILKESGLREGHEFETQVSAQSEQGRRLQPDVVVHLPNDKDVIIDSKVSLAAYEQYFNCDDDASRKQYLSAHVASIKGHIKGLGAKEYQSLKGLRTLDYVLLFIPIEPAFLLAIEEEPDLVSLALNHNIMLVSPTNLLVALRTINNIWQYEYQNQNAQLIAEQAGKLYDKFVGFVSDIEKIGKALDTAHGSYDAAMNKLSSGRGNLVRQVEKFREMGVQPSKRLDNTLSRLSDEE</sequence>
<evidence type="ECO:0000256" key="3">
    <source>
        <dbReference type="ARBA" id="ARBA00023054"/>
    </source>
</evidence>
<feature type="transmembrane region" description="Helical" evidence="6">
    <location>
        <begin position="12"/>
        <end position="29"/>
    </location>
</feature>
<reference evidence="7 8" key="1">
    <citation type="journal article" date="2011" name="J. Bacteriol.">
        <title>Complete genome sequence of the polycyclic aromatic hydrocarbon-degrading bacterium Alteromonas sp. strain SN2.</title>
        <authorList>
            <person name="Jin H.M."/>
            <person name="Jeong H."/>
            <person name="Moon E.J."/>
            <person name="Math R.K."/>
            <person name="Lee K."/>
            <person name="Kim H.J."/>
            <person name="Jeon C.O."/>
            <person name="Oh T.K."/>
            <person name="Kim J.F."/>
        </authorList>
    </citation>
    <scope>NUCLEOTIDE SEQUENCE [LARGE SCALE GENOMIC DNA]</scope>
    <source>
        <strain evidence="8">JCM 17741 / KACC 18427 / KCTC 11700BP / SN2</strain>
    </source>
</reference>
<keyword evidence="8" id="KW-1185">Reference proteome</keyword>
<keyword evidence="6" id="KW-0472">Membrane</keyword>
<keyword evidence="6" id="KW-0812">Transmembrane</keyword>
<dbReference type="Pfam" id="PF02646">
    <property type="entry name" value="RmuC"/>
    <property type="match status" value="1"/>
</dbReference>
<protein>
    <submittedName>
        <fullName evidence="7">RmuC</fullName>
    </submittedName>
</protein>
<evidence type="ECO:0000256" key="4">
    <source>
        <dbReference type="ARBA" id="ARBA00023172"/>
    </source>
</evidence>
<evidence type="ECO:0000256" key="5">
    <source>
        <dbReference type="SAM" id="Coils"/>
    </source>
</evidence>
<dbReference type="AlphaFoldDB" id="F5Z7S6"/>
<feature type="coiled-coil region" evidence="5">
    <location>
        <begin position="65"/>
        <end position="117"/>
    </location>
</feature>
<name>F5Z7S6_ALTNA</name>
<accession>F5Z7S6</accession>
<proteinExistence type="inferred from homology"/>
<dbReference type="PANTHER" id="PTHR30563:SF0">
    <property type="entry name" value="DNA RECOMBINATION PROTEIN RMUC"/>
    <property type="match status" value="1"/>
</dbReference>
<dbReference type="PANTHER" id="PTHR30563">
    <property type="entry name" value="DNA RECOMBINATION PROTEIN RMUC"/>
    <property type="match status" value="1"/>
</dbReference>
<dbReference type="KEGG" id="alt:ambt_07955"/>
<dbReference type="InterPro" id="IPR003798">
    <property type="entry name" value="DNA_recombination_RmuC"/>
</dbReference>
<dbReference type="Proteomes" id="UP000000683">
    <property type="component" value="Chromosome"/>
</dbReference>
<dbReference type="GO" id="GO:0006310">
    <property type="term" value="P:DNA recombination"/>
    <property type="evidence" value="ECO:0007669"/>
    <property type="project" value="UniProtKB-KW"/>
</dbReference>
<evidence type="ECO:0000313" key="7">
    <source>
        <dbReference type="EMBL" id="AEF03119.1"/>
    </source>
</evidence>
<organism evidence="7 8">
    <name type="scientific">Alteromonas naphthalenivorans</name>
    <dbReference type="NCBI Taxonomy" id="715451"/>
    <lineage>
        <taxon>Bacteria</taxon>
        <taxon>Pseudomonadati</taxon>
        <taxon>Pseudomonadota</taxon>
        <taxon>Gammaproteobacteria</taxon>
        <taxon>Alteromonadales</taxon>
        <taxon>Alteromonadaceae</taxon>
        <taxon>Alteromonas/Salinimonas group</taxon>
        <taxon>Alteromonas</taxon>
    </lineage>
</organism>
<evidence type="ECO:0000256" key="6">
    <source>
        <dbReference type="SAM" id="Phobius"/>
    </source>
</evidence>
<dbReference type="eggNOG" id="COG1322">
    <property type="taxonomic scope" value="Bacteria"/>
</dbReference>
<dbReference type="RefSeq" id="WP_013784057.1">
    <property type="nucleotide sequence ID" value="NC_015554.1"/>
</dbReference>
<keyword evidence="3 5" id="KW-0175">Coiled coil</keyword>
<dbReference type="EMBL" id="CP002339">
    <property type="protein sequence ID" value="AEF03119.1"/>
    <property type="molecule type" value="Genomic_DNA"/>
</dbReference>